<gene>
    <name evidence="18" type="ORF">AMAG_10237</name>
</gene>
<dbReference type="Pfam" id="PF13246">
    <property type="entry name" value="Cation_ATPase"/>
    <property type="match status" value="1"/>
</dbReference>
<dbReference type="PANTHER" id="PTHR24093:SF369">
    <property type="entry name" value="CALCIUM-TRANSPORTING ATPASE"/>
    <property type="match status" value="1"/>
</dbReference>
<evidence type="ECO:0000313" key="19">
    <source>
        <dbReference type="Proteomes" id="UP000054350"/>
    </source>
</evidence>
<feature type="transmembrane region" description="Helical" evidence="14">
    <location>
        <begin position="218"/>
        <end position="237"/>
    </location>
</feature>
<feature type="transmembrane region" description="Helical" evidence="14">
    <location>
        <begin position="990"/>
        <end position="1016"/>
    </location>
</feature>
<feature type="transmembrane region" description="Helical" evidence="14">
    <location>
        <begin position="958"/>
        <end position="978"/>
    </location>
</feature>
<keyword evidence="12 14" id="KW-0406">Ion transport</keyword>
<dbReference type="OMA" id="AVPERWC"/>
<feature type="transmembrane region" description="Helical" evidence="14">
    <location>
        <begin position="413"/>
        <end position="441"/>
    </location>
</feature>
<dbReference type="InterPro" id="IPR018303">
    <property type="entry name" value="ATPase_P-typ_P_site"/>
</dbReference>
<keyword evidence="10" id="KW-1278">Translocase</keyword>
<keyword evidence="13 14" id="KW-0472">Membrane</keyword>
<feature type="compositionally biased region" description="Pro residues" evidence="15">
    <location>
        <begin position="1"/>
        <end position="12"/>
    </location>
</feature>
<comment type="similarity">
    <text evidence="14">Belongs to the cation transport ATPase (P-type) (TC 3.A.3) family.</text>
</comment>
<dbReference type="Pfam" id="PF00122">
    <property type="entry name" value="E1-E2_ATPase"/>
    <property type="match status" value="1"/>
</dbReference>
<evidence type="ECO:0000256" key="13">
    <source>
        <dbReference type="ARBA" id="ARBA00023136"/>
    </source>
</evidence>
<evidence type="ECO:0000256" key="14">
    <source>
        <dbReference type="RuleBase" id="RU361146"/>
    </source>
</evidence>
<feature type="region of interest" description="Disordered" evidence="15">
    <location>
        <begin position="1"/>
        <end position="68"/>
    </location>
</feature>
<dbReference type="Gene3D" id="2.70.150.10">
    <property type="entry name" value="Calcium-transporting ATPase, cytoplasmic transduction domain A"/>
    <property type="match status" value="1"/>
</dbReference>
<dbReference type="InterPro" id="IPR036412">
    <property type="entry name" value="HAD-like_sf"/>
</dbReference>
<dbReference type="PROSITE" id="PS00154">
    <property type="entry name" value="ATPASE_E1_E2"/>
    <property type="match status" value="1"/>
</dbReference>
<evidence type="ECO:0000256" key="15">
    <source>
        <dbReference type="SAM" id="MobiDB-lite"/>
    </source>
</evidence>
<keyword evidence="3 14" id="KW-0109">Calcium transport</keyword>
<dbReference type="FunFam" id="2.70.150.10:FF:000029">
    <property type="entry name" value="Calcium-transporting ATPase"/>
    <property type="match status" value="1"/>
</dbReference>
<dbReference type="SFLD" id="SFLDS00003">
    <property type="entry name" value="Haloacid_Dehalogenase"/>
    <property type="match status" value="1"/>
</dbReference>
<dbReference type="Gene3D" id="3.40.50.1000">
    <property type="entry name" value="HAD superfamily/HAD-like"/>
    <property type="match status" value="1"/>
</dbReference>
<keyword evidence="8 14" id="KW-0067">ATP-binding</keyword>
<keyword evidence="19" id="KW-1185">Reference proteome</keyword>
<dbReference type="GO" id="GO:0005524">
    <property type="term" value="F:ATP binding"/>
    <property type="evidence" value="ECO:0007669"/>
    <property type="project" value="UniProtKB-KW"/>
</dbReference>
<organism evidence="18 19">
    <name type="scientific">Allomyces macrogynus (strain ATCC 38327)</name>
    <name type="common">Allomyces javanicus var. macrogynus</name>
    <dbReference type="NCBI Taxonomy" id="578462"/>
    <lineage>
        <taxon>Eukaryota</taxon>
        <taxon>Fungi</taxon>
        <taxon>Fungi incertae sedis</taxon>
        <taxon>Blastocladiomycota</taxon>
        <taxon>Blastocladiomycetes</taxon>
        <taxon>Blastocladiales</taxon>
        <taxon>Blastocladiaceae</taxon>
        <taxon>Allomyces</taxon>
    </lineage>
</organism>
<comment type="caution">
    <text evidence="14">Lacks conserved residue(s) required for the propagation of feature annotation.</text>
</comment>
<evidence type="ECO:0000256" key="10">
    <source>
        <dbReference type="ARBA" id="ARBA00022967"/>
    </source>
</evidence>
<dbReference type="SUPFAM" id="SSF81665">
    <property type="entry name" value="Calcium ATPase, transmembrane domain M"/>
    <property type="match status" value="1"/>
</dbReference>
<dbReference type="Gene3D" id="3.40.1110.10">
    <property type="entry name" value="Calcium-transporting ATPase, cytoplasmic domain N"/>
    <property type="match status" value="1"/>
</dbReference>
<dbReference type="Gene3D" id="1.20.1110.10">
    <property type="entry name" value="Calcium-transporting ATPase, transmembrane domain"/>
    <property type="match status" value="1"/>
</dbReference>
<dbReference type="InterPro" id="IPR023298">
    <property type="entry name" value="ATPase_P-typ_TM_dom_sf"/>
</dbReference>
<dbReference type="SUPFAM" id="SSF81653">
    <property type="entry name" value="Calcium ATPase, transduction domain A"/>
    <property type="match status" value="1"/>
</dbReference>
<evidence type="ECO:0000256" key="8">
    <source>
        <dbReference type="ARBA" id="ARBA00022840"/>
    </source>
</evidence>
<feature type="transmembrane region" description="Helical" evidence="14">
    <location>
        <begin position="920"/>
        <end position="938"/>
    </location>
</feature>
<evidence type="ECO:0000259" key="16">
    <source>
        <dbReference type="Pfam" id="PF00122"/>
    </source>
</evidence>
<comment type="catalytic activity">
    <reaction evidence="14">
        <text>Ca(2+)(in) + ATP + H2O = Ca(2+)(out) + ADP + phosphate + H(+)</text>
        <dbReference type="Rhea" id="RHEA:18105"/>
        <dbReference type="ChEBI" id="CHEBI:15377"/>
        <dbReference type="ChEBI" id="CHEBI:15378"/>
        <dbReference type="ChEBI" id="CHEBI:29108"/>
        <dbReference type="ChEBI" id="CHEBI:30616"/>
        <dbReference type="ChEBI" id="CHEBI:43474"/>
        <dbReference type="ChEBI" id="CHEBI:456216"/>
        <dbReference type="EC" id="7.2.2.10"/>
    </reaction>
</comment>
<keyword evidence="6 14" id="KW-0547">Nucleotide-binding</keyword>
<dbReference type="PANTHER" id="PTHR24093">
    <property type="entry name" value="CATION TRANSPORTING ATPASE"/>
    <property type="match status" value="1"/>
</dbReference>
<dbReference type="GO" id="GO:0016887">
    <property type="term" value="F:ATP hydrolysis activity"/>
    <property type="evidence" value="ECO:0007669"/>
    <property type="project" value="InterPro"/>
</dbReference>
<dbReference type="GO" id="GO:0012505">
    <property type="term" value="C:endomembrane system"/>
    <property type="evidence" value="ECO:0007669"/>
    <property type="project" value="UniProtKB-SubCell"/>
</dbReference>
<keyword evidence="7 14" id="KW-0106">Calcium</keyword>
<dbReference type="OrthoDB" id="3352408at2759"/>
<keyword evidence="2 14" id="KW-0813">Transport</keyword>
<dbReference type="eggNOG" id="KOG0204">
    <property type="taxonomic scope" value="Eukaryota"/>
</dbReference>
<dbReference type="PRINTS" id="PR00119">
    <property type="entry name" value="CATATPASE"/>
</dbReference>
<evidence type="ECO:0000256" key="6">
    <source>
        <dbReference type="ARBA" id="ARBA00022741"/>
    </source>
</evidence>
<dbReference type="InterPro" id="IPR006408">
    <property type="entry name" value="P-type_ATPase_IIB"/>
</dbReference>
<name>A0A0L0SU67_ALLM3</name>
<evidence type="ECO:0000256" key="2">
    <source>
        <dbReference type="ARBA" id="ARBA00022448"/>
    </source>
</evidence>
<dbReference type="SUPFAM" id="SSF81660">
    <property type="entry name" value="Metal cation-transporting ATPase, ATP-binding domain N"/>
    <property type="match status" value="1"/>
</dbReference>
<feature type="domain" description="Cation-transporting P-type ATPase C-terminal" evidence="17">
    <location>
        <begin position="870"/>
        <end position="1047"/>
    </location>
</feature>
<dbReference type="EMBL" id="GG745349">
    <property type="protein sequence ID" value="KNE65950.1"/>
    <property type="molecule type" value="Genomic_DNA"/>
</dbReference>
<dbReference type="Pfam" id="PF00689">
    <property type="entry name" value="Cation_ATPase_C"/>
    <property type="match status" value="1"/>
</dbReference>
<dbReference type="NCBIfam" id="TIGR01494">
    <property type="entry name" value="ATPase_P-type"/>
    <property type="match status" value="2"/>
</dbReference>
<evidence type="ECO:0000256" key="4">
    <source>
        <dbReference type="ARBA" id="ARBA00022692"/>
    </source>
</evidence>
<dbReference type="GO" id="GO:0046872">
    <property type="term" value="F:metal ion binding"/>
    <property type="evidence" value="ECO:0007669"/>
    <property type="project" value="UniProtKB-KW"/>
</dbReference>
<evidence type="ECO:0000256" key="1">
    <source>
        <dbReference type="ARBA" id="ARBA00004127"/>
    </source>
</evidence>
<dbReference type="SFLD" id="SFLDF00027">
    <property type="entry name" value="p-type_atpase"/>
    <property type="match status" value="1"/>
</dbReference>
<dbReference type="GO" id="GO:0005388">
    <property type="term" value="F:P-type calcium transporter activity"/>
    <property type="evidence" value="ECO:0007669"/>
    <property type="project" value="UniProtKB-EC"/>
</dbReference>
<dbReference type="VEuPathDB" id="FungiDB:AMAG_10237"/>
<dbReference type="InterPro" id="IPR023214">
    <property type="entry name" value="HAD_sf"/>
</dbReference>
<keyword evidence="5" id="KW-0479">Metal-binding</keyword>
<sequence>MPPTVVRPPGAPPGSTSASPPPPSSSPSPVSPHTALPPIPPMDRPKWPSSPGGPGVATPPPNGVGDATRAPVIDEFLITPDQLGVVVNFDERSNPEQTKMLNAKYGGVDGIAHLLRTNLEAGLPIAPTAAGGSVSASASGAVLPVATATTAGVSMDVVDTVLRQDTFGINVIPPPRSDTIFDIVWGTIKEDPIIKILIASAVVTLIIGFVQHEGWAEGLAILAAVLIVLTVTAGNDYSKDKKFKKLLLLQSDKKTKVLRGGRKDQISSWDVLVGDVVELVVGDEIPADGIFVRGNRLVVDESPLTGESVPVKKSPKLPFLFSGCQVSEGTGFMLVTAVGPRSSGGKIQTLLSEAQSEETVLQAKLRDVAMLIGKVGFAAGIITFFGLSIRFAITMSHQYAGQTLPTAELAKLLGFFNVAVTVVVVAVPEGLPLAVTISLAFSMFKMIRDRCFVRHLDASETMGEATAICTDKTGTLTENRMTVVASMVGRTAVYGEGYDGAVGVPFSSKTYMPSLGSFLAEAVCINSTCFVKYVANDQLPKFVGSATEGALLVWADRLGYGYEPIRAPCARSRTVLLRRTQRKRMSTLCEPQAAIAGQDPPPLFRLYTKGAPEMVLKLCTSQLASDASCVLPLGDDDRAQIALVIKDWASQGLRTIALAFRDFERPLTRPERDDPERDLTFVGLVGIKDPVRSGVPEAVRTCQDAGIFVRMVTGDNILTACKIARECHILSDHGIAMEGPVFRALSDADKKAVIPKLQVLARSSPADKYVLVNLLKQMGEVVAVTGDGTNDAPALKEADVGFAMGISGTQISMNASDIILLDDNFISIVQSIKWGRNVLSAVRKFLQFQLSVNLVAVGITIVGSLTQDESPLNPVQLLWVNLIMDTFGALGLASDVPSAEILKERPHSRHESILTPSMRQYIPIITVYQMIALLVLLFKGPALITYTVADHGVGKETVWIHTIVFTAFVLMQVVNEVLARQLDHELNIFAGFWANSLFPTMLTIILVIQVLAVQLAGVFMGTIPLNAYDWGICIATALLMVPWVLAFRGLIFLYRRRQRQRYNRVGDAAAVSLATVAASPASDAPSGKPLPAKGSVAASAKVLRSAEVYSGAAPVAMTTRSPAHLGGSGGGGGGAAV</sequence>
<dbReference type="InterPro" id="IPR044492">
    <property type="entry name" value="P_typ_ATPase_HD_dom"/>
</dbReference>
<dbReference type="SUPFAM" id="SSF56784">
    <property type="entry name" value="HAD-like"/>
    <property type="match status" value="1"/>
</dbReference>
<dbReference type="InterPro" id="IPR006068">
    <property type="entry name" value="ATPase_P-typ_cation-transptr_C"/>
</dbReference>
<dbReference type="InterPro" id="IPR001757">
    <property type="entry name" value="P_typ_ATPase"/>
</dbReference>
<dbReference type="PRINTS" id="PR00120">
    <property type="entry name" value="HATPASE"/>
</dbReference>
<proteinExistence type="inferred from homology"/>
<feature type="compositionally biased region" description="Pro residues" evidence="15">
    <location>
        <begin position="19"/>
        <end position="42"/>
    </location>
</feature>
<reference evidence="18 19" key="1">
    <citation type="submission" date="2009-11" db="EMBL/GenBank/DDBJ databases">
        <title>Annotation of Allomyces macrogynus ATCC 38327.</title>
        <authorList>
            <consortium name="The Broad Institute Genome Sequencing Platform"/>
            <person name="Russ C."/>
            <person name="Cuomo C."/>
            <person name="Burger G."/>
            <person name="Gray M.W."/>
            <person name="Holland P.W.H."/>
            <person name="King N."/>
            <person name="Lang F.B.F."/>
            <person name="Roger A.J."/>
            <person name="Ruiz-Trillo I."/>
            <person name="Young S.K."/>
            <person name="Zeng Q."/>
            <person name="Gargeya S."/>
            <person name="Fitzgerald M."/>
            <person name="Haas B."/>
            <person name="Abouelleil A."/>
            <person name="Alvarado L."/>
            <person name="Arachchi H.M."/>
            <person name="Berlin A."/>
            <person name="Chapman S.B."/>
            <person name="Gearin G."/>
            <person name="Goldberg J."/>
            <person name="Griggs A."/>
            <person name="Gujja S."/>
            <person name="Hansen M."/>
            <person name="Heiman D."/>
            <person name="Howarth C."/>
            <person name="Larimer J."/>
            <person name="Lui A."/>
            <person name="MacDonald P.J.P."/>
            <person name="McCowen C."/>
            <person name="Montmayeur A."/>
            <person name="Murphy C."/>
            <person name="Neiman D."/>
            <person name="Pearson M."/>
            <person name="Priest M."/>
            <person name="Roberts A."/>
            <person name="Saif S."/>
            <person name="Shea T."/>
            <person name="Sisk P."/>
            <person name="Stolte C."/>
            <person name="Sykes S."/>
            <person name="Wortman J."/>
            <person name="Nusbaum C."/>
            <person name="Birren B."/>
        </authorList>
    </citation>
    <scope>NUCLEOTIDE SEQUENCE [LARGE SCALE GENOMIC DNA]</scope>
    <source>
        <strain evidence="18 19">ATCC 38327</strain>
    </source>
</reference>
<evidence type="ECO:0000256" key="7">
    <source>
        <dbReference type="ARBA" id="ARBA00022837"/>
    </source>
</evidence>
<dbReference type="Proteomes" id="UP000054350">
    <property type="component" value="Unassembled WGS sequence"/>
</dbReference>
<evidence type="ECO:0000256" key="3">
    <source>
        <dbReference type="ARBA" id="ARBA00022568"/>
    </source>
</evidence>
<dbReference type="FunFam" id="3.40.50.1000:FF:000018">
    <property type="entry name" value="Calcium-transporting ATPase"/>
    <property type="match status" value="1"/>
</dbReference>
<dbReference type="NCBIfam" id="TIGR01517">
    <property type="entry name" value="ATPase-IIB_Ca"/>
    <property type="match status" value="1"/>
</dbReference>
<dbReference type="AlphaFoldDB" id="A0A0L0SU67"/>
<evidence type="ECO:0000256" key="11">
    <source>
        <dbReference type="ARBA" id="ARBA00022989"/>
    </source>
</evidence>
<keyword evidence="11 14" id="KW-1133">Transmembrane helix</keyword>
<evidence type="ECO:0000313" key="18">
    <source>
        <dbReference type="EMBL" id="KNE65950.1"/>
    </source>
</evidence>
<dbReference type="InterPro" id="IPR008250">
    <property type="entry name" value="ATPase_P-typ_transduc_dom_A_sf"/>
</dbReference>
<dbReference type="InterPro" id="IPR059000">
    <property type="entry name" value="ATPase_P-type_domA"/>
</dbReference>
<feature type="transmembrane region" description="Helical" evidence="14">
    <location>
        <begin position="193"/>
        <end position="212"/>
    </location>
</feature>
<dbReference type="GO" id="GO:0006874">
    <property type="term" value="P:intracellular calcium ion homeostasis"/>
    <property type="evidence" value="ECO:0007669"/>
    <property type="project" value="TreeGrafter"/>
</dbReference>
<dbReference type="SFLD" id="SFLDG00002">
    <property type="entry name" value="C1.7:_P-type_atpase_like"/>
    <property type="match status" value="1"/>
</dbReference>
<evidence type="ECO:0000256" key="5">
    <source>
        <dbReference type="ARBA" id="ARBA00022723"/>
    </source>
</evidence>
<keyword evidence="4 14" id="KW-0812">Transmembrane</keyword>
<protein>
    <recommendedName>
        <fullName evidence="14">Calcium-transporting ATPase</fullName>
        <ecNumber evidence="14">7.2.2.10</ecNumber>
    </recommendedName>
</protein>
<comment type="function">
    <text evidence="14">Catalyzes the hydrolysis of ATP coupled with the transport of calcium.</text>
</comment>
<feature type="domain" description="P-type ATPase A" evidence="16">
    <location>
        <begin position="252"/>
        <end position="351"/>
    </location>
</feature>
<feature type="transmembrane region" description="Helical" evidence="14">
    <location>
        <begin position="1028"/>
        <end position="1054"/>
    </location>
</feature>
<dbReference type="InterPro" id="IPR023299">
    <property type="entry name" value="ATPase_P-typ_cyto_dom_N"/>
</dbReference>
<evidence type="ECO:0000256" key="12">
    <source>
        <dbReference type="ARBA" id="ARBA00023065"/>
    </source>
</evidence>
<dbReference type="STRING" id="578462.A0A0L0SU67"/>
<feature type="transmembrane region" description="Helical" evidence="14">
    <location>
        <begin position="371"/>
        <end position="393"/>
    </location>
</feature>
<dbReference type="EC" id="7.2.2.10" evidence="14"/>
<keyword evidence="9" id="KW-0460">Magnesium</keyword>
<accession>A0A0L0SU67</accession>
<comment type="subcellular location">
    <subcellularLocation>
        <location evidence="1">Endomembrane system</location>
        <topology evidence="1">Multi-pass membrane protein</topology>
    </subcellularLocation>
    <subcellularLocation>
        <location evidence="14">Membrane</location>
        <topology evidence="14">Multi-pass membrane protein</topology>
    </subcellularLocation>
</comment>
<evidence type="ECO:0000256" key="9">
    <source>
        <dbReference type="ARBA" id="ARBA00022842"/>
    </source>
</evidence>
<dbReference type="GO" id="GO:0005886">
    <property type="term" value="C:plasma membrane"/>
    <property type="evidence" value="ECO:0007669"/>
    <property type="project" value="TreeGrafter"/>
</dbReference>
<reference evidence="19" key="2">
    <citation type="submission" date="2009-11" db="EMBL/GenBank/DDBJ databases">
        <title>The Genome Sequence of Allomyces macrogynus strain ATCC 38327.</title>
        <authorList>
            <consortium name="The Broad Institute Genome Sequencing Platform"/>
            <person name="Russ C."/>
            <person name="Cuomo C."/>
            <person name="Shea T."/>
            <person name="Young S.K."/>
            <person name="Zeng Q."/>
            <person name="Koehrsen M."/>
            <person name="Haas B."/>
            <person name="Borodovsky M."/>
            <person name="Guigo R."/>
            <person name="Alvarado L."/>
            <person name="Berlin A."/>
            <person name="Borenstein D."/>
            <person name="Chen Z."/>
            <person name="Engels R."/>
            <person name="Freedman E."/>
            <person name="Gellesch M."/>
            <person name="Goldberg J."/>
            <person name="Griggs A."/>
            <person name="Gujja S."/>
            <person name="Heiman D."/>
            <person name="Hepburn T."/>
            <person name="Howarth C."/>
            <person name="Jen D."/>
            <person name="Larson L."/>
            <person name="Lewis B."/>
            <person name="Mehta T."/>
            <person name="Park D."/>
            <person name="Pearson M."/>
            <person name="Roberts A."/>
            <person name="Saif S."/>
            <person name="Shenoy N."/>
            <person name="Sisk P."/>
            <person name="Stolte C."/>
            <person name="Sykes S."/>
            <person name="Walk T."/>
            <person name="White J."/>
            <person name="Yandava C."/>
            <person name="Burger G."/>
            <person name="Gray M.W."/>
            <person name="Holland P.W.H."/>
            <person name="King N."/>
            <person name="Lang F.B.F."/>
            <person name="Roger A.J."/>
            <person name="Ruiz-Trillo I."/>
            <person name="Lander E."/>
            <person name="Nusbaum C."/>
        </authorList>
    </citation>
    <scope>NUCLEOTIDE SEQUENCE [LARGE SCALE GENOMIC DNA]</scope>
    <source>
        <strain evidence="19">ATCC 38327</strain>
    </source>
</reference>
<evidence type="ECO:0000259" key="17">
    <source>
        <dbReference type="Pfam" id="PF00689"/>
    </source>
</evidence>